<dbReference type="SUPFAM" id="SSF49854">
    <property type="entry name" value="Spermadhesin, CUB domain"/>
    <property type="match status" value="1"/>
</dbReference>
<keyword evidence="4" id="KW-0472">Membrane</keyword>
<feature type="compositionally biased region" description="Pro residues" evidence="3">
    <location>
        <begin position="1975"/>
        <end position="1992"/>
    </location>
</feature>
<dbReference type="EMBL" id="CAUYUJ010020726">
    <property type="protein sequence ID" value="CAK0900089.1"/>
    <property type="molecule type" value="Genomic_DNA"/>
</dbReference>
<evidence type="ECO:0000259" key="5">
    <source>
        <dbReference type="PROSITE" id="PS50240"/>
    </source>
</evidence>
<name>A0ABN9XP43_9DINO</name>
<dbReference type="InterPro" id="IPR033116">
    <property type="entry name" value="TRYPSIN_SER"/>
</dbReference>
<dbReference type="PANTHER" id="PTHR24252:SF7">
    <property type="entry name" value="HYALIN"/>
    <property type="match status" value="1"/>
</dbReference>
<evidence type="ECO:0000313" key="6">
    <source>
        <dbReference type="EMBL" id="CAK0900089.1"/>
    </source>
</evidence>
<comment type="caution">
    <text evidence="6">The sequence shown here is derived from an EMBL/GenBank/DDBJ whole genome shotgun (WGS) entry which is preliminary data.</text>
</comment>
<gene>
    <name evidence="6" type="ORF">PCOR1329_LOCUS77479</name>
</gene>
<evidence type="ECO:0000256" key="3">
    <source>
        <dbReference type="SAM" id="MobiDB-lite"/>
    </source>
</evidence>
<feature type="transmembrane region" description="Helical" evidence="4">
    <location>
        <begin position="2593"/>
        <end position="2620"/>
    </location>
</feature>
<feature type="domain" description="Peptidase S1" evidence="5">
    <location>
        <begin position="1488"/>
        <end position="1722"/>
    </location>
</feature>
<proteinExistence type="predicted"/>
<organism evidence="6 7">
    <name type="scientific">Prorocentrum cordatum</name>
    <dbReference type="NCBI Taxonomy" id="2364126"/>
    <lineage>
        <taxon>Eukaryota</taxon>
        <taxon>Sar</taxon>
        <taxon>Alveolata</taxon>
        <taxon>Dinophyceae</taxon>
        <taxon>Prorocentrales</taxon>
        <taxon>Prorocentraceae</taxon>
        <taxon>Prorocentrum</taxon>
    </lineage>
</organism>
<keyword evidence="7" id="KW-1185">Reference proteome</keyword>
<dbReference type="PROSITE" id="PS50240">
    <property type="entry name" value="TRYPSIN_DOM"/>
    <property type="match status" value="2"/>
</dbReference>
<feature type="region of interest" description="Disordered" evidence="3">
    <location>
        <begin position="273"/>
        <end position="299"/>
    </location>
</feature>
<dbReference type="InterPro" id="IPR043504">
    <property type="entry name" value="Peptidase_S1_PA_chymotrypsin"/>
</dbReference>
<feature type="compositionally biased region" description="Pro residues" evidence="3">
    <location>
        <begin position="1461"/>
        <end position="1470"/>
    </location>
</feature>
<feature type="region of interest" description="Disordered" evidence="3">
    <location>
        <begin position="1973"/>
        <end position="1993"/>
    </location>
</feature>
<feature type="region of interest" description="Disordered" evidence="3">
    <location>
        <begin position="1"/>
        <end position="28"/>
    </location>
</feature>
<evidence type="ECO:0000313" key="7">
    <source>
        <dbReference type="Proteomes" id="UP001189429"/>
    </source>
</evidence>
<dbReference type="PROSITE" id="PS00134">
    <property type="entry name" value="TRYPSIN_HIS"/>
    <property type="match status" value="2"/>
</dbReference>
<keyword evidence="1" id="KW-1015">Disulfide bond</keyword>
<dbReference type="SUPFAM" id="SSF50494">
    <property type="entry name" value="Trypsin-like serine proteases"/>
    <property type="match status" value="2"/>
</dbReference>
<protein>
    <recommendedName>
        <fullName evidence="5">Peptidase S1 domain-containing protein</fullName>
    </recommendedName>
</protein>
<keyword evidence="4" id="KW-1133">Transmembrane helix</keyword>
<dbReference type="InterPro" id="IPR009003">
    <property type="entry name" value="Peptidase_S1_PA"/>
</dbReference>
<dbReference type="PANTHER" id="PTHR24252">
    <property type="entry name" value="ACROSIN-RELATED"/>
    <property type="match status" value="1"/>
</dbReference>
<dbReference type="Proteomes" id="UP001189429">
    <property type="component" value="Unassembled WGS sequence"/>
</dbReference>
<dbReference type="Pfam" id="PF00089">
    <property type="entry name" value="Trypsin"/>
    <property type="match status" value="2"/>
</dbReference>
<dbReference type="PROSITE" id="PS00135">
    <property type="entry name" value="TRYPSIN_SER"/>
    <property type="match status" value="2"/>
</dbReference>
<sequence>MAEKSDTRKRIPAKASGSSPKKCKSFAKGADEDGAFKVEWEPVRERKSRASTRKCGLCRSINKEHEHQFGVVSPAADSAKDPVEALWMCKRCYDWVQEEVPDCDVREVVVELNSDEARRNDVMRSLGFDVPDGDGAEAMCDEVGMPLELSSGEEVGYLIEESFELLTRTEFQTLANKSPEAAKAKVIKRRSPTDGKLELRFAFPLPGRPRPRLTVFSKVSATATVKKTKTGMIEKFRGHCSIAFKSFVKKVIGPTGAGSLSRFLTTLDEHIGKQETPTKPAKQSDPSGPGQADAKADDELSRAVGGRLAIKDGVMTDESAAADGLGDNVVDVDAMGNNHEIFLGMPSVVIPPKRPQSDSLSPLGTAKHWIDRSPLADVLLGAECKRELNQLGLIEKSKEAPPLQRDNASRHMNLIRTCSELWPSNLERMKRERKREVLELVSPAIDAWPSFTQMYLINFDTKPLWENVLKMEGHQSALMKLCDMLKVWTTVGDSRCMDIHALTIRTSTMTDAERAGYFLTEVLLNNVAQWLRHGGSASEAVFFVAENAPPLLRLPEEVEDCEIGPACAKALSDCERIFAVLALMNDIRIPESTPAHVFDDIELFVVSQASGGGSDIWTVVARAADDSTLWQHKVASLRKTAKVCKHFYPDITKVPQALEVIGDQPTVEASEGLAEAATKLEWFEKEIGTEPVEKLSSAILAKFTSHVNALPTGAGVEDIPMATTVIDKYVELGQCISRVMPLEDKVAAAREVILRAKSSLAVQASAKKASASIEMFKTGECSSEDVRSNLLRMTKASGGGGDDANKISDEAASIIDTIIRKPFDTVLADVKNLAALAKEAAGHVSPPRSDWAAGAAKLLERMSDLRNAASAMGNPEDGLEAIIHQADFDKKLSTLSRAIKMFDTVTVVKADDDLVLATLQGEAKLWRNKHDETRTSMMAKHLEILNSNIGLLGNTVVTLSKSAEAEQFLTELEHALDLKSVMKAFNATISAYQFDDMDKAITSLVKATSELEGKAKEYMSYDAQKDAITTAQGIADLAYVVMFRGRVARAWHGVSNTDTAKVRSSLVDAQKSMGKHGVTPSKVLGAVLTGVFRKGLRSETATQCEWKWQACLKTPGSRGCWCGGTLISDSWVLSAAHCVDDGSSFDIMLGDFNHVQAGDRNEQEIPVKRVVIHPDYDSVSFANDFALIELSKTASLDDCVGTACLPSDDMELSGGEACYITGWGTLSEGGVQPNRLQEAEVGIVSTAECRLKYGFGTITDSMLCAQGASGGSVVDACQGDSGGPLVCESGGKWYVHGATSWGYGCASVHYPGVWARVTAELDWIQSYLDGGEELTATPTPSPTLGDFPEGQMFMVTSGGCTVVEFCVRSPNYPSVYGADQGCSIAVNAELAEQIVVLDFETEVGYDILTVNGHGYSGQTGPAGVVPSATITWTSDYSIMLGGWQLCPASHDQAGSLAPTSVPTPAPPTPPSQCGVRGADTTPWVSGRVVNGQDASACEWNWQVALKTSGWGSQAFCGGTLIDARWVLTAAHCVDNLNFAVLAGEFDLTSDGDGAEPVVLQVARVIPHPLYDEASLDMDFALVELAAEASLGDCLGTVCLPEAELAADSVCYISGWGTLEEGGPVSDTLREAEVTTLSNEDCATRYPFVDITDNMLCAQGVLNGEPSDACQGDSGGPLVCENGQGYFEIHGVTSWGYGCADADFPGVWARVTQAKEWIAEYLDSAAPAYPPPTPAPLVPEGEAWAVASGDCVINGDGCLTSPNYPLTYISDQACTVILAASNSMAIQVVDFQVEDYLVASGLVRHSAWSWAARRTALAASSTTRQRRVRAALAALANWKEVMAQRLKEAVAQVMAQRLKEAVAQVMAQRLKEAVAQVMAQRLKEAVAQVMAQRLKEAVAQVMAQRLKEAVAQARAEGHRTSAYGTVSDFDFLEVNGLHYTGGEGPGGVVPTAQITWSSDFAVEGEGWVLCLATQTPAPPPTPGQSATPAPPTPGGEAWAVAYGDCAVNGNGCLTSPNYPQQYSNSQLCTISVAASNAMAIQVVNFQAENPYDVLEVDGIFYTGDVGPVGVVPTAQITWSSDVSVVAGGWLLCLTLPTPAPGPTPTDCQDRVPDGQVEWYDEHGAQFNCAWYAEDDRCMLHGNRFENFGMTANEACCACASIQLATHARSDAPKDWTDRPSKYSCAHYAAERWCTPEGGYGPGWIREGTFDDYQRQGVSAGEACVACGGGEPCMDLAVAWKDAGGFDCRDYAEYYWCTPEGGYGSSWDSSWGVFGDWAVDGQSALEACCACGGGAAEGACAGDPATFDAGWGGCATYELGSPNHAFCAVDRDADQEVYAAQACPHCGVCQQACASAEGASEDVGGYTCADGYSAAPSTFCGYYDDADFTAGEMCCECGGGQKEWAVWAGLYTANPVLLGVASPSWASVAGSMSFQASGVMEAQAEAAVVAALAEYVGARESSVRAEASPIARRRLASNGGVSTWSVAYDIRLPSEGSEDSGDALQLLRELADQAEAAQGNDAEEISSFEDALSAKLAESAGVDAGTVSLQSFLQPESTFSTTVGVPLADAGTATTTTTTTTNFATGGVPLVDEGVAVAVGLVVLISCGICGVAGCIACYCCCCKSARPPPSRGPPVQASAGAPYALSQGPQARGVQVQVVQATRVPVRGREAPATVVRPAQQADEEEEGNEGNEVCLTVNGEGTSAAGGTLSRPSRVGFSL</sequence>
<dbReference type="SMART" id="SM00020">
    <property type="entry name" value="Tryp_SPc"/>
    <property type="match status" value="2"/>
</dbReference>
<evidence type="ECO:0000256" key="2">
    <source>
        <dbReference type="RuleBase" id="RU363034"/>
    </source>
</evidence>
<accession>A0ABN9XP43</accession>
<dbReference type="InterPro" id="IPR001254">
    <property type="entry name" value="Trypsin_dom"/>
</dbReference>
<evidence type="ECO:0000256" key="1">
    <source>
        <dbReference type="ARBA" id="ARBA00023157"/>
    </source>
</evidence>
<feature type="region of interest" description="Disordered" evidence="3">
    <location>
        <begin position="2669"/>
        <end position="2719"/>
    </location>
</feature>
<dbReference type="Gene3D" id="2.40.10.10">
    <property type="entry name" value="Trypsin-like serine proteases"/>
    <property type="match status" value="2"/>
</dbReference>
<dbReference type="InterPro" id="IPR001314">
    <property type="entry name" value="Peptidase_S1A"/>
</dbReference>
<feature type="domain" description="Peptidase S1" evidence="5">
    <location>
        <begin position="1087"/>
        <end position="1329"/>
    </location>
</feature>
<evidence type="ECO:0000256" key="4">
    <source>
        <dbReference type="SAM" id="Phobius"/>
    </source>
</evidence>
<keyword evidence="2" id="KW-0720">Serine protease</keyword>
<keyword evidence="2" id="KW-0645">Protease</keyword>
<dbReference type="PRINTS" id="PR00722">
    <property type="entry name" value="CHYMOTRYPSIN"/>
</dbReference>
<reference evidence="6" key="1">
    <citation type="submission" date="2023-10" db="EMBL/GenBank/DDBJ databases">
        <authorList>
            <person name="Chen Y."/>
            <person name="Shah S."/>
            <person name="Dougan E. K."/>
            <person name="Thang M."/>
            <person name="Chan C."/>
        </authorList>
    </citation>
    <scope>NUCLEOTIDE SEQUENCE [LARGE SCALE GENOMIC DNA]</scope>
</reference>
<feature type="region of interest" description="Disordered" evidence="3">
    <location>
        <begin position="1454"/>
        <end position="1476"/>
    </location>
</feature>
<keyword evidence="2" id="KW-0378">Hydrolase</keyword>
<dbReference type="InterPro" id="IPR018114">
    <property type="entry name" value="TRYPSIN_HIS"/>
</dbReference>
<dbReference type="InterPro" id="IPR035914">
    <property type="entry name" value="Sperma_CUB_dom_sf"/>
</dbReference>
<keyword evidence="4" id="KW-0812">Transmembrane</keyword>
<dbReference type="CDD" id="cd00190">
    <property type="entry name" value="Tryp_SPc"/>
    <property type="match status" value="2"/>
</dbReference>